<evidence type="ECO:0000256" key="2">
    <source>
        <dbReference type="ARBA" id="ARBA00047984"/>
    </source>
</evidence>
<keyword evidence="5" id="KW-1185">Reference proteome</keyword>
<comment type="caution">
    <text evidence="4">The sequence shown here is derived from an EMBL/GenBank/DDBJ whole genome shotgun (WGS) entry which is preliminary data.</text>
</comment>
<dbReference type="Pfam" id="PF00271">
    <property type="entry name" value="Helicase_C"/>
    <property type="match status" value="1"/>
</dbReference>
<dbReference type="PANTHER" id="PTHR18934:SF234">
    <property type="entry name" value="PRE-MRNA-SPLICING FACTOR ATP-DEPENDENT RNA HELICASE DEAH4-RELATED"/>
    <property type="match status" value="1"/>
</dbReference>
<dbReference type="PANTHER" id="PTHR18934">
    <property type="entry name" value="ATP-DEPENDENT RNA HELICASE"/>
    <property type="match status" value="1"/>
</dbReference>
<comment type="catalytic activity">
    <reaction evidence="2">
        <text>ATP + H2O = ADP + phosphate + H(+)</text>
        <dbReference type="Rhea" id="RHEA:13065"/>
        <dbReference type="ChEBI" id="CHEBI:15377"/>
        <dbReference type="ChEBI" id="CHEBI:15378"/>
        <dbReference type="ChEBI" id="CHEBI:30616"/>
        <dbReference type="ChEBI" id="CHEBI:43474"/>
        <dbReference type="ChEBI" id="CHEBI:456216"/>
        <dbReference type="EC" id="3.6.4.13"/>
    </reaction>
</comment>
<evidence type="ECO:0000313" key="4">
    <source>
        <dbReference type="EMBL" id="MED6150754.1"/>
    </source>
</evidence>
<evidence type="ECO:0000259" key="3">
    <source>
        <dbReference type="Pfam" id="PF00271"/>
    </source>
</evidence>
<feature type="domain" description="Helicase C-terminal" evidence="3">
    <location>
        <begin position="67"/>
        <end position="164"/>
    </location>
</feature>
<dbReference type="SUPFAM" id="SSF52540">
    <property type="entry name" value="P-loop containing nucleoside triphosphate hydrolases"/>
    <property type="match status" value="1"/>
</dbReference>
<dbReference type="EMBL" id="JASCZI010091589">
    <property type="protein sequence ID" value="MED6150754.1"/>
    <property type="molecule type" value="Genomic_DNA"/>
</dbReference>
<organism evidence="4 5">
    <name type="scientific">Stylosanthes scabra</name>
    <dbReference type="NCBI Taxonomy" id="79078"/>
    <lineage>
        <taxon>Eukaryota</taxon>
        <taxon>Viridiplantae</taxon>
        <taxon>Streptophyta</taxon>
        <taxon>Embryophyta</taxon>
        <taxon>Tracheophyta</taxon>
        <taxon>Spermatophyta</taxon>
        <taxon>Magnoliopsida</taxon>
        <taxon>eudicotyledons</taxon>
        <taxon>Gunneridae</taxon>
        <taxon>Pentapetalae</taxon>
        <taxon>rosids</taxon>
        <taxon>fabids</taxon>
        <taxon>Fabales</taxon>
        <taxon>Fabaceae</taxon>
        <taxon>Papilionoideae</taxon>
        <taxon>50 kb inversion clade</taxon>
        <taxon>dalbergioids sensu lato</taxon>
        <taxon>Dalbergieae</taxon>
        <taxon>Pterocarpus clade</taxon>
        <taxon>Stylosanthes</taxon>
    </lineage>
</organism>
<dbReference type="InterPro" id="IPR027417">
    <property type="entry name" value="P-loop_NTPase"/>
</dbReference>
<evidence type="ECO:0000313" key="5">
    <source>
        <dbReference type="Proteomes" id="UP001341840"/>
    </source>
</evidence>
<dbReference type="EC" id="3.6.4.13" evidence="1"/>
<reference evidence="4 5" key="1">
    <citation type="journal article" date="2023" name="Plants (Basel)">
        <title>Bridging the Gap: Combining Genomics and Transcriptomics Approaches to Understand Stylosanthes scabra, an Orphan Legume from the Brazilian Caatinga.</title>
        <authorList>
            <person name="Ferreira-Neto J.R.C."/>
            <person name="da Silva M.D."/>
            <person name="Binneck E."/>
            <person name="de Melo N.F."/>
            <person name="da Silva R.H."/>
            <person name="de Melo A.L.T.M."/>
            <person name="Pandolfi V."/>
            <person name="Bustamante F.O."/>
            <person name="Brasileiro-Vidal A.C."/>
            <person name="Benko-Iseppon A.M."/>
        </authorList>
    </citation>
    <scope>NUCLEOTIDE SEQUENCE [LARGE SCALE GENOMIC DNA]</scope>
    <source>
        <tissue evidence="4">Leaves</tissue>
    </source>
</reference>
<dbReference type="InterPro" id="IPR001650">
    <property type="entry name" value="Helicase_C-like"/>
</dbReference>
<dbReference type="Proteomes" id="UP001341840">
    <property type="component" value="Unassembled WGS sequence"/>
</dbReference>
<dbReference type="Gene3D" id="3.40.50.300">
    <property type="entry name" value="P-loop containing nucleotide triphosphate hydrolases"/>
    <property type="match status" value="2"/>
</dbReference>
<gene>
    <name evidence="4" type="ORF">PIB30_075599</name>
</gene>
<protein>
    <recommendedName>
        <fullName evidence="1">RNA helicase</fullName>
        <ecNumber evidence="1">3.6.4.13</ecNumber>
    </recommendedName>
</protein>
<sequence>MGLMKRLVKLRTSNLKVLIKLATLDGDKVLNFFRDCPVLTISGKLYPVEILYSKERPSSYVESSLEIAIDIHVHEPEGDVLIFMTEQDDIEKLVSKLEDKVRALEEGSCMDAIILPLHGSLPPELQVRVFSPLPPNCRRIIVATNIAETLTVDGVVYVIHSGYVKKRPYNHLLA</sequence>
<name>A0ABU6TQT2_9FABA</name>
<evidence type="ECO:0000256" key="1">
    <source>
        <dbReference type="ARBA" id="ARBA00012552"/>
    </source>
</evidence>
<accession>A0ABU6TQT2</accession>
<dbReference type="CDD" id="cd18791">
    <property type="entry name" value="SF2_C_RHA"/>
    <property type="match status" value="1"/>
</dbReference>
<proteinExistence type="predicted"/>